<evidence type="ECO:0000313" key="2">
    <source>
        <dbReference type="Proteomes" id="UP000324748"/>
    </source>
</evidence>
<name>A0A5B0LYB6_PUCGR</name>
<dbReference type="Proteomes" id="UP000324748">
    <property type="component" value="Unassembled WGS sequence"/>
</dbReference>
<organism evidence="1 2">
    <name type="scientific">Puccinia graminis f. sp. tritici</name>
    <dbReference type="NCBI Taxonomy" id="56615"/>
    <lineage>
        <taxon>Eukaryota</taxon>
        <taxon>Fungi</taxon>
        <taxon>Dikarya</taxon>
        <taxon>Basidiomycota</taxon>
        <taxon>Pucciniomycotina</taxon>
        <taxon>Pucciniomycetes</taxon>
        <taxon>Pucciniales</taxon>
        <taxon>Pucciniaceae</taxon>
        <taxon>Puccinia</taxon>
    </lineage>
</organism>
<dbReference type="EMBL" id="VSWC01000183">
    <property type="protein sequence ID" value="KAA1069857.1"/>
    <property type="molecule type" value="Genomic_DNA"/>
</dbReference>
<comment type="caution">
    <text evidence="1">The sequence shown here is derived from an EMBL/GenBank/DDBJ whole genome shotgun (WGS) entry which is preliminary data.</text>
</comment>
<dbReference type="AlphaFoldDB" id="A0A5B0LYB6"/>
<sequence>MLLGCFKKEQFLFALLKVVGSLLQVIWLCDHLGGGQKFYPSKGLPDMSQIGFMPAALYKCMAQSLPRFVDHFFKIRKSINQSTL</sequence>
<gene>
    <name evidence="1" type="ORF">PGT21_034493</name>
</gene>
<proteinExistence type="predicted"/>
<evidence type="ECO:0000313" key="1">
    <source>
        <dbReference type="EMBL" id="KAA1069857.1"/>
    </source>
</evidence>
<reference evidence="1 2" key="1">
    <citation type="submission" date="2019-05" db="EMBL/GenBank/DDBJ databases">
        <title>Emergence of the Ug99 lineage of the wheat stem rust pathogen through somatic hybridization.</title>
        <authorList>
            <person name="Li F."/>
            <person name="Upadhyaya N.M."/>
            <person name="Sperschneider J."/>
            <person name="Matny O."/>
            <person name="Nguyen-Phuc H."/>
            <person name="Mago R."/>
            <person name="Raley C."/>
            <person name="Miller M.E."/>
            <person name="Silverstein K.A.T."/>
            <person name="Henningsen E."/>
            <person name="Hirsch C.D."/>
            <person name="Visser B."/>
            <person name="Pretorius Z.A."/>
            <person name="Steffenson B.J."/>
            <person name="Schwessinger B."/>
            <person name="Dodds P.N."/>
            <person name="Figueroa M."/>
        </authorList>
    </citation>
    <scope>NUCLEOTIDE SEQUENCE [LARGE SCALE GENOMIC DNA]</scope>
    <source>
        <strain evidence="1">21-0</strain>
    </source>
</reference>
<protein>
    <submittedName>
        <fullName evidence="1">Uncharacterized protein</fullName>
    </submittedName>
</protein>
<accession>A0A5B0LYB6</accession>
<keyword evidence="2" id="KW-1185">Reference proteome</keyword>